<accession>A0A7C8M4T9</accession>
<evidence type="ECO:0000313" key="1">
    <source>
        <dbReference type="EMBL" id="KAF2868558.1"/>
    </source>
</evidence>
<dbReference type="EMBL" id="JAADJZ010000018">
    <property type="protein sequence ID" value="KAF2868558.1"/>
    <property type="molecule type" value="Genomic_DNA"/>
</dbReference>
<proteinExistence type="predicted"/>
<reference evidence="1 2" key="1">
    <citation type="submission" date="2020-01" db="EMBL/GenBank/DDBJ databases">
        <authorList>
            <consortium name="DOE Joint Genome Institute"/>
            <person name="Haridas S."/>
            <person name="Albert R."/>
            <person name="Binder M."/>
            <person name="Bloem J."/>
            <person name="Labutti K."/>
            <person name="Salamov A."/>
            <person name="Andreopoulos B."/>
            <person name="Baker S.E."/>
            <person name="Barry K."/>
            <person name="Bills G."/>
            <person name="Bluhm B.H."/>
            <person name="Cannon C."/>
            <person name="Castanera R."/>
            <person name="Culley D.E."/>
            <person name="Daum C."/>
            <person name="Ezra D."/>
            <person name="Gonzalez J.B."/>
            <person name="Henrissat B."/>
            <person name="Kuo A."/>
            <person name="Liang C."/>
            <person name="Lipzen A."/>
            <person name="Lutzoni F."/>
            <person name="Magnuson J."/>
            <person name="Mondo S."/>
            <person name="Nolan M."/>
            <person name="Ohm R."/>
            <person name="Pangilinan J."/>
            <person name="Park H.-J.H."/>
            <person name="Ramirez L."/>
            <person name="Alfaro M."/>
            <person name="Sun H."/>
            <person name="Tritt A."/>
            <person name="Yoshinaga Y."/>
            <person name="Zwiers L.-H.L."/>
            <person name="Turgeon B.G."/>
            <person name="Goodwin S.B."/>
            <person name="Spatafora J.W."/>
            <person name="Crous P.W."/>
            <person name="Grigoriev I.V."/>
        </authorList>
    </citation>
    <scope>NUCLEOTIDE SEQUENCE [LARGE SCALE GENOMIC DNA]</scope>
    <source>
        <strain evidence="1 2">CBS 611.86</strain>
    </source>
</reference>
<dbReference type="AlphaFoldDB" id="A0A7C8M4T9"/>
<evidence type="ECO:0000313" key="2">
    <source>
        <dbReference type="Proteomes" id="UP000481861"/>
    </source>
</evidence>
<comment type="caution">
    <text evidence="1">The sequence shown here is derived from an EMBL/GenBank/DDBJ whole genome shotgun (WGS) entry which is preliminary data.</text>
</comment>
<organism evidence="1 2">
    <name type="scientific">Massariosphaeria phaeospora</name>
    <dbReference type="NCBI Taxonomy" id="100035"/>
    <lineage>
        <taxon>Eukaryota</taxon>
        <taxon>Fungi</taxon>
        <taxon>Dikarya</taxon>
        <taxon>Ascomycota</taxon>
        <taxon>Pezizomycotina</taxon>
        <taxon>Dothideomycetes</taxon>
        <taxon>Pleosporomycetidae</taxon>
        <taxon>Pleosporales</taxon>
        <taxon>Pleosporales incertae sedis</taxon>
        <taxon>Massariosphaeria</taxon>
    </lineage>
</organism>
<protein>
    <submittedName>
        <fullName evidence="1">Uncharacterized protein</fullName>
    </submittedName>
</protein>
<keyword evidence="2" id="KW-1185">Reference proteome</keyword>
<sequence length="151" mass="16673">MQAHSSSTLTRIPPSAFAGGWLLANPANAPSRATLVPGAPQQPYPGGLRLFREVDAFGVSCAHRLSLPQLHTNPHFAPNREFTCTKRGPIIGRRCDASMPSLVLRCHIRRPISDGMKSYANDWMKTHLGHAQLSTTVLFMSWEEHHQPCVP</sequence>
<gene>
    <name evidence="1" type="ORF">BDV95DRAFT_116140</name>
</gene>
<dbReference type="Proteomes" id="UP000481861">
    <property type="component" value="Unassembled WGS sequence"/>
</dbReference>
<name>A0A7C8M4T9_9PLEO</name>